<feature type="signal peptide" evidence="1">
    <location>
        <begin position="1"/>
        <end position="20"/>
    </location>
</feature>
<evidence type="ECO:0008006" key="4">
    <source>
        <dbReference type="Google" id="ProtNLM"/>
    </source>
</evidence>
<evidence type="ECO:0000313" key="3">
    <source>
        <dbReference type="Proteomes" id="UP000199149"/>
    </source>
</evidence>
<dbReference type="EMBL" id="FOUZ01000015">
    <property type="protein sequence ID" value="SFN57245.1"/>
    <property type="molecule type" value="Genomic_DNA"/>
</dbReference>
<protein>
    <recommendedName>
        <fullName evidence="4">DUF4197 domain-containing protein</fullName>
    </recommendedName>
</protein>
<evidence type="ECO:0000256" key="1">
    <source>
        <dbReference type="SAM" id="SignalP"/>
    </source>
</evidence>
<dbReference type="RefSeq" id="WP_092909558.1">
    <property type="nucleotide sequence ID" value="NZ_FOUZ01000015.1"/>
</dbReference>
<dbReference type="AlphaFoldDB" id="A0A1I5A3Z9"/>
<dbReference type="OrthoDB" id="5292580at2"/>
<sequence>MKKAIFSVALISVFASNAKAQDLKSIFGTIKKEVEKVNTQTSTTNKTTSTKQPTAKVDSVKIITSPQETKTISATSLTKLNNLSNATVASGLKEALSIGLNDGIKSLSQKNGFYNNSVAKILMPEELQTVEKTLRSLGLGSLADKGVKLLNTAAEDAVSEAAPIFVNALTSMTITDAKDILLGGNNSATNYLKSKTTANLTKAFEPKVEASLGKVGADKVWNNMITKYNTLTGNTVNPDLNAYVTQQAINGVFNMVAEKETGIRGNSALRTTSLLQQVFGLQDNKK</sequence>
<reference evidence="3" key="1">
    <citation type="submission" date="2016-10" db="EMBL/GenBank/DDBJ databases">
        <authorList>
            <person name="Varghese N."/>
            <person name="Submissions S."/>
        </authorList>
    </citation>
    <scope>NUCLEOTIDE SEQUENCE [LARGE SCALE GENOMIC DNA]</scope>
    <source>
        <strain evidence="3">XJ109</strain>
    </source>
</reference>
<keyword evidence="1" id="KW-0732">Signal</keyword>
<organism evidence="2 3">
    <name type="scientific">Algoriella xinjiangensis</name>
    <dbReference type="NCBI Taxonomy" id="684065"/>
    <lineage>
        <taxon>Bacteria</taxon>
        <taxon>Pseudomonadati</taxon>
        <taxon>Bacteroidota</taxon>
        <taxon>Flavobacteriia</taxon>
        <taxon>Flavobacteriales</taxon>
        <taxon>Weeksellaceae</taxon>
        <taxon>Algoriella</taxon>
    </lineage>
</organism>
<evidence type="ECO:0000313" key="2">
    <source>
        <dbReference type="EMBL" id="SFN57245.1"/>
    </source>
</evidence>
<dbReference type="STRING" id="684065.SAMN05421738_11551"/>
<proteinExistence type="predicted"/>
<gene>
    <name evidence="2" type="ORF">SAMN05421738_11551</name>
</gene>
<dbReference type="InterPro" id="IPR025245">
    <property type="entry name" value="DUF4197"/>
</dbReference>
<keyword evidence="3" id="KW-1185">Reference proteome</keyword>
<dbReference type="Proteomes" id="UP000199149">
    <property type="component" value="Unassembled WGS sequence"/>
</dbReference>
<name>A0A1I5A3Z9_9FLAO</name>
<accession>A0A1I5A3Z9</accession>
<feature type="chain" id="PRO_5011647661" description="DUF4197 domain-containing protein" evidence="1">
    <location>
        <begin position="21"/>
        <end position="286"/>
    </location>
</feature>
<dbReference type="Pfam" id="PF13852">
    <property type="entry name" value="DUF4197"/>
    <property type="match status" value="1"/>
</dbReference>